<protein>
    <submittedName>
        <fullName evidence="3">Glycoside hydrolase family 16 protein</fullName>
    </submittedName>
</protein>
<name>A0A9D1RBY6_9FIRM</name>
<dbReference type="Pfam" id="PF00722">
    <property type="entry name" value="Glyco_hydro_16"/>
    <property type="match status" value="1"/>
</dbReference>
<evidence type="ECO:0000259" key="2">
    <source>
        <dbReference type="PROSITE" id="PS51762"/>
    </source>
</evidence>
<evidence type="ECO:0000256" key="1">
    <source>
        <dbReference type="ARBA" id="ARBA00006865"/>
    </source>
</evidence>
<dbReference type="InterPro" id="IPR013320">
    <property type="entry name" value="ConA-like_dom_sf"/>
</dbReference>
<comment type="similarity">
    <text evidence="1">Belongs to the glycosyl hydrolase 16 family.</text>
</comment>
<keyword evidence="3" id="KW-0378">Hydrolase</keyword>
<dbReference type="Proteomes" id="UP000824205">
    <property type="component" value="Unassembled WGS sequence"/>
</dbReference>
<dbReference type="InterPro" id="IPR050546">
    <property type="entry name" value="Glycosyl_Hydrlase_16"/>
</dbReference>
<dbReference type="GO" id="GO:0004553">
    <property type="term" value="F:hydrolase activity, hydrolyzing O-glycosyl compounds"/>
    <property type="evidence" value="ECO:0007669"/>
    <property type="project" value="InterPro"/>
</dbReference>
<comment type="caution">
    <text evidence="3">The sequence shown here is derived from an EMBL/GenBank/DDBJ whole genome shotgun (WGS) entry which is preliminary data.</text>
</comment>
<dbReference type="PROSITE" id="PS51762">
    <property type="entry name" value="GH16_2"/>
    <property type="match status" value="1"/>
</dbReference>
<dbReference type="PANTHER" id="PTHR10963">
    <property type="entry name" value="GLYCOSYL HYDROLASE-RELATED"/>
    <property type="match status" value="1"/>
</dbReference>
<feature type="domain" description="GH16" evidence="2">
    <location>
        <begin position="39"/>
        <end position="317"/>
    </location>
</feature>
<reference evidence="3" key="2">
    <citation type="submission" date="2021-04" db="EMBL/GenBank/DDBJ databases">
        <authorList>
            <person name="Gilroy R."/>
        </authorList>
    </citation>
    <scope>NUCLEOTIDE SEQUENCE</scope>
    <source>
        <strain evidence="3">421</strain>
    </source>
</reference>
<accession>A0A9D1RBY6</accession>
<dbReference type="PANTHER" id="PTHR10963:SF55">
    <property type="entry name" value="GLYCOSIDE HYDROLASE FAMILY 16 PROTEIN"/>
    <property type="match status" value="1"/>
</dbReference>
<dbReference type="Gene3D" id="2.60.120.200">
    <property type="match status" value="1"/>
</dbReference>
<dbReference type="SUPFAM" id="SSF49899">
    <property type="entry name" value="Concanavalin A-like lectins/glucanases"/>
    <property type="match status" value="1"/>
</dbReference>
<evidence type="ECO:0000313" key="3">
    <source>
        <dbReference type="EMBL" id="HIW85054.1"/>
    </source>
</evidence>
<reference evidence="3" key="1">
    <citation type="journal article" date="2021" name="PeerJ">
        <title>Extensive microbial diversity within the chicken gut microbiome revealed by metagenomics and culture.</title>
        <authorList>
            <person name="Gilroy R."/>
            <person name="Ravi A."/>
            <person name="Getino M."/>
            <person name="Pursley I."/>
            <person name="Horton D.L."/>
            <person name="Alikhan N.F."/>
            <person name="Baker D."/>
            <person name="Gharbi K."/>
            <person name="Hall N."/>
            <person name="Watson M."/>
            <person name="Adriaenssens E.M."/>
            <person name="Foster-Nyarko E."/>
            <person name="Jarju S."/>
            <person name="Secka A."/>
            <person name="Antonio M."/>
            <person name="Oren A."/>
            <person name="Chaudhuri R.R."/>
            <person name="La Ragione R."/>
            <person name="Hildebrand F."/>
            <person name="Pallen M.J."/>
        </authorList>
    </citation>
    <scope>NUCLEOTIDE SEQUENCE</scope>
    <source>
        <strain evidence="3">421</strain>
    </source>
</reference>
<organism evidence="3 4">
    <name type="scientific">Candidatus Eubacterium faecipullorum</name>
    <dbReference type="NCBI Taxonomy" id="2838571"/>
    <lineage>
        <taxon>Bacteria</taxon>
        <taxon>Bacillati</taxon>
        <taxon>Bacillota</taxon>
        <taxon>Clostridia</taxon>
        <taxon>Eubacteriales</taxon>
        <taxon>Eubacteriaceae</taxon>
        <taxon>Eubacterium</taxon>
    </lineage>
</organism>
<proteinExistence type="inferred from homology"/>
<gene>
    <name evidence="3" type="ORF">IAA48_01015</name>
</gene>
<dbReference type="EMBL" id="DXGE01000005">
    <property type="protein sequence ID" value="HIW85054.1"/>
    <property type="molecule type" value="Genomic_DNA"/>
</dbReference>
<dbReference type="GO" id="GO:0005975">
    <property type="term" value="P:carbohydrate metabolic process"/>
    <property type="evidence" value="ECO:0007669"/>
    <property type="project" value="InterPro"/>
</dbReference>
<sequence>MNELYIALAALLAACAVVLGILLKNCVLLRRSGKKINRLDLSGFELVFEDDFNGTGLDTAVWRGEGKAAPRRGGYWDDSCIRVSDSDLIIDIEYRPNGALGAGWYTGAVRTEPLPENSGFLQKYGYFECRCRVPKIKGAWAAFWLMPKGNFENCDENSGRDGSEIDVFESMYAFSPLYPIKNSVTHAVHIGGYGNGLKSIGSPNFFFKDLYDSYHTYGVKWDESGYVFYIDGVESWRTNETRFKGKRYSNVSHTPEYMLLSCEVAGSDKNGKVIPGREYNKRGKLVRSWNGNPNQNSRKEKYSFCIDYVRVYGKRSPQ</sequence>
<evidence type="ECO:0000313" key="4">
    <source>
        <dbReference type="Proteomes" id="UP000824205"/>
    </source>
</evidence>
<dbReference type="AlphaFoldDB" id="A0A9D1RBY6"/>
<dbReference type="CDD" id="cd08023">
    <property type="entry name" value="GH16_laminarinase_like"/>
    <property type="match status" value="1"/>
</dbReference>
<dbReference type="InterPro" id="IPR000757">
    <property type="entry name" value="Beta-glucanase-like"/>
</dbReference>